<organism evidence="2 3">
    <name type="scientific">Azospirillum oryzae</name>
    <dbReference type="NCBI Taxonomy" id="286727"/>
    <lineage>
        <taxon>Bacteria</taxon>
        <taxon>Pseudomonadati</taxon>
        <taxon>Pseudomonadota</taxon>
        <taxon>Alphaproteobacteria</taxon>
        <taxon>Rhodospirillales</taxon>
        <taxon>Azospirillaceae</taxon>
        <taxon>Azospirillum</taxon>
    </lineage>
</organism>
<sequence>MKLNEELWLVVVIAAVWAVLAAVYALVPSLGMPGYVRVWGGGAVLFLMLAGVLVAVGRKAPRG</sequence>
<protein>
    <submittedName>
        <fullName evidence="2">Uncharacterized protein</fullName>
    </submittedName>
</protein>
<keyword evidence="1" id="KW-0812">Transmembrane</keyword>
<keyword evidence="1" id="KW-1133">Transmembrane helix</keyword>
<gene>
    <name evidence="2" type="ORF">SAMN02982917_3249</name>
</gene>
<evidence type="ECO:0000313" key="3">
    <source>
        <dbReference type="Proteomes" id="UP000192936"/>
    </source>
</evidence>
<dbReference type="AlphaFoldDB" id="A0A1X7G499"/>
<proteinExistence type="predicted"/>
<dbReference type="Proteomes" id="UP000192936">
    <property type="component" value="Unassembled WGS sequence"/>
</dbReference>
<evidence type="ECO:0000313" key="2">
    <source>
        <dbReference type="EMBL" id="SMF63746.1"/>
    </source>
</evidence>
<feature type="transmembrane region" description="Helical" evidence="1">
    <location>
        <begin position="39"/>
        <end position="57"/>
    </location>
</feature>
<name>A0A1X7G499_9PROT</name>
<keyword evidence="1" id="KW-0472">Membrane</keyword>
<reference evidence="2 3" key="1">
    <citation type="submission" date="2017-04" db="EMBL/GenBank/DDBJ databases">
        <authorList>
            <person name="Afonso C.L."/>
            <person name="Miller P.J."/>
            <person name="Scott M.A."/>
            <person name="Spackman E."/>
            <person name="Goraichik I."/>
            <person name="Dimitrov K.M."/>
            <person name="Suarez D.L."/>
            <person name="Swayne D.E."/>
        </authorList>
    </citation>
    <scope>NUCLEOTIDE SEQUENCE [LARGE SCALE GENOMIC DNA]</scope>
    <source>
        <strain evidence="2 3">A2P</strain>
    </source>
</reference>
<dbReference type="STRING" id="286727.SAMN02982917_3249"/>
<accession>A0A1X7G499</accession>
<dbReference type="OrthoDB" id="3522477at2"/>
<dbReference type="EMBL" id="FXAK01000007">
    <property type="protein sequence ID" value="SMF63746.1"/>
    <property type="molecule type" value="Genomic_DNA"/>
</dbReference>
<evidence type="ECO:0000256" key="1">
    <source>
        <dbReference type="SAM" id="Phobius"/>
    </source>
</evidence>
<dbReference type="RefSeq" id="WP_085087132.1">
    <property type="nucleotide sequence ID" value="NZ_FXAK01000007.1"/>
</dbReference>
<feature type="transmembrane region" description="Helical" evidence="1">
    <location>
        <begin position="7"/>
        <end position="27"/>
    </location>
</feature>